<feature type="compositionally biased region" description="Pro residues" evidence="1">
    <location>
        <begin position="186"/>
        <end position="197"/>
    </location>
</feature>
<dbReference type="AlphaFoldDB" id="A0A8H6SG76"/>
<proteinExistence type="predicted"/>
<feature type="compositionally biased region" description="Polar residues" evidence="1">
    <location>
        <begin position="80"/>
        <end position="92"/>
    </location>
</feature>
<feature type="compositionally biased region" description="Basic and acidic residues" evidence="1">
    <location>
        <begin position="320"/>
        <end position="331"/>
    </location>
</feature>
<feature type="region of interest" description="Disordered" evidence="1">
    <location>
        <begin position="229"/>
        <end position="426"/>
    </location>
</feature>
<dbReference type="Gene3D" id="3.40.50.10190">
    <property type="entry name" value="BRCT domain"/>
    <property type="match status" value="1"/>
</dbReference>
<feature type="compositionally biased region" description="Polar residues" evidence="1">
    <location>
        <begin position="786"/>
        <end position="800"/>
    </location>
</feature>
<feature type="compositionally biased region" description="Low complexity" evidence="1">
    <location>
        <begin position="1009"/>
        <end position="1020"/>
    </location>
</feature>
<sequence length="1172" mass="124508">MDVHRPLTRSQQPDPAAVLRSPLATAKQRTYPDNDDNESDDEILLSPKTRSKRTASPSPPDIPAIKRLKFDPDVVRDSENTATTLPTHSRNISEPIFIRGSKPGTPNGRARSVPLLVPARTTKSPRRARSRSPSKEREMPATLLSFLPPIQESSMPPPASPPPVIVETPSTPQPSTSSAFDMPLSPLTPLPETPRPPTMSDNSAGMPRTIGWGTDLEEVQRIDGLPATMDAFPPIVQPTQAEPETQVRDTAEPSRPVAKPPAKSLLPRPSMAPPLLKPATKAVPKPVPQPKAGASSLKPPVASSSRPAPPKNAFDTMMNSDRRGSDPEPKGKGKGKATAAAGSSKATTKVMAAKDKGKGKAKAEETAVEAKKPTVRGKMRAREKPKPAPIPMLVRLPDEDDELPHTPDQLGLFLPAPQANSTRSMSPLTDLGAEEEMEPAAVVATVPKDEPPLSPLTEPMDDDIPIPPFDAEPLSPLTEPTDDDVPIPPMDEAPLSPLTEPTDDDAPPFEALAPPPSSSPVQEAEIDLGASAQAADIEMPPSEAAAESSLLPITAIVEEPQTMDAEPAMVEEPQTALKSRPRSRAAAKPRPPPPLPAADRVTRSSALKRKEAEDGPTQRTLLSFGVGPGPAKKQKLDSSQSKIPIPSPSKISSFASPTKASAARAAATKKPVSAAAGPSSSSPTKNRLERASSVFNARPPPSFARTFTEGSSSSQLATALERLRAPPPSRPNTSMGFSRDDSDPTLAESTRSADDRSIGLGRPSGGLQRATTVAVLETHSDDDTTTKPTLTQRPLPSFLTSNKPALQSTAKLMVGNGALLRSGPGFLGAGRGRAAPKVSRNPGLPSVIGSPVKGGGSGMVEEDGDATMLHEEDEAMSEIPFVPVVDAEGVAEHVTSPRSVMFDLESLGIEPLKKGKKKVLPDEWRKNADRRASMAFSDLSKSISLPVSMGPPEVPAERVAMRSSSSSYPSTSTASTSEASGSTAVEGLRRSTRIPKIAPAADTSTEQESTAGPSTSTTPAPVQLTVLKGCVVFVDIISESGDDSLRSYYTETLKTLGARVLGSVGQTLTHIVYKNGLRSTYSKYKALSEPRPFLVGMEWVVKCAETLTRHEEEPYLLDEDDMNTKLKRRKTMMPSGIWDDEPSFEASSTSIVVDDDLPPMERARQRKAAGLL</sequence>
<evidence type="ECO:0000259" key="2">
    <source>
        <dbReference type="PROSITE" id="PS50172"/>
    </source>
</evidence>
<feature type="compositionally biased region" description="Basic and acidic residues" evidence="1">
    <location>
        <begin position="352"/>
        <end position="372"/>
    </location>
</feature>
<dbReference type="EMBL" id="JACAZE010000015">
    <property type="protein sequence ID" value="KAF7298091.1"/>
    <property type="molecule type" value="Genomic_DNA"/>
</dbReference>
<organism evidence="3 4">
    <name type="scientific">Mycena chlorophos</name>
    <name type="common">Agaric fungus</name>
    <name type="synonym">Agaricus chlorophos</name>
    <dbReference type="NCBI Taxonomy" id="658473"/>
    <lineage>
        <taxon>Eukaryota</taxon>
        <taxon>Fungi</taxon>
        <taxon>Dikarya</taxon>
        <taxon>Basidiomycota</taxon>
        <taxon>Agaricomycotina</taxon>
        <taxon>Agaricomycetes</taxon>
        <taxon>Agaricomycetidae</taxon>
        <taxon>Agaricales</taxon>
        <taxon>Marasmiineae</taxon>
        <taxon>Mycenaceae</taxon>
        <taxon>Mycena</taxon>
    </lineage>
</organism>
<dbReference type="CDD" id="cd17716">
    <property type="entry name" value="BRCT_microcephalin_rpt1"/>
    <property type="match status" value="1"/>
</dbReference>
<accession>A0A8H6SG76</accession>
<feature type="compositionally biased region" description="Basic and acidic residues" evidence="1">
    <location>
        <begin position="68"/>
        <end position="79"/>
    </location>
</feature>
<dbReference type="InterPro" id="IPR001357">
    <property type="entry name" value="BRCT_dom"/>
</dbReference>
<keyword evidence="4" id="KW-1185">Reference proteome</keyword>
<evidence type="ECO:0000313" key="4">
    <source>
        <dbReference type="Proteomes" id="UP000613580"/>
    </source>
</evidence>
<feature type="compositionally biased region" description="Low complexity" evidence="1">
    <location>
        <begin position="336"/>
        <end position="351"/>
    </location>
</feature>
<dbReference type="SUPFAM" id="SSF52113">
    <property type="entry name" value="BRCT domain"/>
    <property type="match status" value="1"/>
</dbReference>
<feature type="compositionally biased region" description="Basic residues" evidence="1">
    <location>
        <begin position="123"/>
        <end position="132"/>
    </location>
</feature>
<gene>
    <name evidence="3" type="ORF">HMN09_01030500</name>
</gene>
<dbReference type="OrthoDB" id="2384350at2759"/>
<dbReference type="InterPro" id="IPR036420">
    <property type="entry name" value="BRCT_dom_sf"/>
</dbReference>
<feature type="compositionally biased region" description="Acidic residues" evidence="1">
    <location>
        <begin position="33"/>
        <end position="43"/>
    </location>
</feature>
<feature type="domain" description="BRCT" evidence="2">
    <location>
        <begin position="1022"/>
        <end position="1117"/>
    </location>
</feature>
<protein>
    <submittedName>
        <fullName evidence="3">BRCT domain-containing protein</fullName>
    </submittedName>
</protein>
<reference evidence="3" key="1">
    <citation type="submission" date="2020-05" db="EMBL/GenBank/DDBJ databases">
        <title>Mycena genomes resolve the evolution of fungal bioluminescence.</title>
        <authorList>
            <person name="Tsai I.J."/>
        </authorList>
    </citation>
    <scope>NUCLEOTIDE SEQUENCE</scope>
    <source>
        <strain evidence="3">110903Hualien_Pintung</strain>
    </source>
</reference>
<feature type="region of interest" description="Disordered" evidence="1">
    <location>
        <begin position="1"/>
        <end position="210"/>
    </location>
</feature>
<comment type="caution">
    <text evidence="3">The sequence shown here is derived from an EMBL/GenBank/DDBJ whole genome shotgun (WGS) entry which is preliminary data.</text>
</comment>
<feature type="region of interest" description="Disordered" evidence="1">
    <location>
        <begin position="958"/>
        <end position="1020"/>
    </location>
</feature>
<feature type="region of interest" description="Disordered" evidence="1">
    <location>
        <begin position="832"/>
        <end position="858"/>
    </location>
</feature>
<evidence type="ECO:0000256" key="1">
    <source>
        <dbReference type="SAM" id="MobiDB-lite"/>
    </source>
</evidence>
<feature type="compositionally biased region" description="Low complexity" evidence="1">
    <location>
        <begin position="638"/>
        <end position="683"/>
    </location>
</feature>
<dbReference type="PROSITE" id="PS50172">
    <property type="entry name" value="BRCT"/>
    <property type="match status" value="1"/>
</dbReference>
<feature type="compositionally biased region" description="Low complexity" evidence="1">
    <location>
        <begin position="963"/>
        <end position="984"/>
    </location>
</feature>
<dbReference type="SMART" id="SM00292">
    <property type="entry name" value="BRCT"/>
    <property type="match status" value="1"/>
</dbReference>
<feature type="compositionally biased region" description="Polar residues" evidence="1">
    <location>
        <begin position="708"/>
        <end position="717"/>
    </location>
</feature>
<dbReference type="Proteomes" id="UP000613580">
    <property type="component" value="Unassembled WGS sequence"/>
</dbReference>
<feature type="region of interest" description="Disordered" evidence="1">
    <location>
        <begin position="445"/>
        <end position="766"/>
    </location>
</feature>
<feature type="compositionally biased region" description="Low complexity" evidence="1">
    <location>
        <begin position="168"/>
        <end position="185"/>
    </location>
</feature>
<dbReference type="Pfam" id="PF00533">
    <property type="entry name" value="BRCT"/>
    <property type="match status" value="1"/>
</dbReference>
<evidence type="ECO:0000313" key="3">
    <source>
        <dbReference type="EMBL" id="KAF7298091.1"/>
    </source>
</evidence>
<feature type="region of interest" description="Disordered" evidence="1">
    <location>
        <begin position="780"/>
        <end position="800"/>
    </location>
</feature>
<feature type="compositionally biased region" description="Pro residues" evidence="1">
    <location>
        <begin position="155"/>
        <end position="164"/>
    </location>
</feature>
<name>A0A8H6SG76_MYCCL</name>